<dbReference type="KEGG" id="cmaq:H0S70_13435"/>
<dbReference type="EMBL" id="CP060203">
    <property type="protein sequence ID" value="QNS41305.1"/>
    <property type="molecule type" value="Genomic_DNA"/>
</dbReference>
<evidence type="ECO:0000313" key="2">
    <source>
        <dbReference type="Proteomes" id="UP000516438"/>
    </source>
</evidence>
<keyword evidence="2" id="KW-1185">Reference proteome</keyword>
<dbReference type="RefSeq" id="WP_188321152.1">
    <property type="nucleotide sequence ID" value="NZ_CP060203.1"/>
</dbReference>
<organism evidence="1 2">
    <name type="scientific">Chryseobacterium manosquense</name>
    <dbReference type="NCBI Taxonomy" id="2754694"/>
    <lineage>
        <taxon>Bacteria</taxon>
        <taxon>Pseudomonadati</taxon>
        <taxon>Bacteroidota</taxon>
        <taxon>Flavobacteriia</taxon>
        <taxon>Flavobacteriales</taxon>
        <taxon>Weeksellaceae</taxon>
        <taxon>Chryseobacterium group</taxon>
        <taxon>Chryseobacterium</taxon>
    </lineage>
</organism>
<protein>
    <submittedName>
        <fullName evidence="1">Uncharacterized protein</fullName>
    </submittedName>
</protein>
<evidence type="ECO:0000313" key="1">
    <source>
        <dbReference type="EMBL" id="QNS41305.1"/>
    </source>
</evidence>
<dbReference type="Proteomes" id="UP000516438">
    <property type="component" value="Chromosome"/>
</dbReference>
<gene>
    <name evidence="1" type="ORF">H0S70_13435</name>
</gene>
<name>A0A7H1DWE7_9FLAO</name>
<accession>A0A7H1DWE7</accession>
<proteinExistence type="predicted"/>
<dbReference type="AlphaFoldDB" id="A0A7H1DWE7"/>
<reference evidence="1 2" key="1">
    <citation type="submission" date="2020-07" db="EMBL/GenBank/DDBJ databases">
        <title>Complete genome and description of Chryseobacterium manosquense strain Marseille-Q2069 sp. nov.</title>
        <authorList>
            <person name="Boxberger M."/>
        </authorList>
    </citation>
    <scope>NUCLEOTIDE SEQUENCE [LARGE SCALE GENOMIC DNA]</scope>
    <source>
        <strain evidence="1 2">Marseille-Q2069</strain>
    </source>
</reference>
<sequence>MSETPYECTTAMFVVENRLEIAYKPRTILATDEGIKDKITVYRNARDIVVKSKYSRIDGGAVFDVSGRMIIKVKGSSGELQIDSTSYISGICILKINVIKNRDDNNNKQK</sequence>